<reference evidence="1" key="2">
    <citation type="journal article" date="2015" name="Data Brief">
        <title>Shoot transcriptome of the giant reed, Arundo donax.</title>
        <authorList>
            <person name="Barrero R.A."/>
            <person name="Guerrero F.D."/>
            <person name="Moolhuijzen P."/>
            <person name="Goolsby J.A."/>
            <person name="Tidwell J."/>
            <person name="Bellgard S.E."/>
            <person name="Bellgard M.I."/>
        </authorList>
    </citation>
    <scope>NUCLEOTIDE SEQUENCE</scope>
    <source>
        <tissue evidence="1">Shoot tissue taken approximately 20 cm above the soil surface</tissue>
    </source>
</reference>
<reference evidence="1" key="1">
    <citation type="submission" date="2014-09" db="EMBL/GenBank/DDBJ databases">
        <authorList>
            <person name="Magalhaes I.L.F."/>
            <person name="Oliveira U."/>
            <person name="Santos F.R."/>
            <person name="Vidigal T.H.D.A."/>
            <person name="Brescovit A.D."/>
            <person name="Santos A.J."/>
        </authorList>
    </citation>
    <scope>NUCLEOTIDE SEQUENCE</scope>
    <source>
        <tissue evidence="1">Shoot tissue taken approximately 20 cm above the soil surface</tissue>
    </source>
</reference>
<organism evidence="1">
    <name type="scientific">Arundo donax</name>
    <name type="common">Giant reed</name>
    <name type="synonym">Donax arundinaceus</name>
    <dbReference type="NCBI Taxonomy" id="35708"/>
    <lineage>
        <taxon>Eukaryota</taxon>
        <taxon>Viridiplantae</taxon>
        <taxon>Streptophyta</taxon>
        <taxon>Embryophyta</taxon>
        <taxon>Tracheophyta</taxon>
        <taxon>Spermatophyta</taxon>
        <taxon>Magnoliopsida</taxon>
        <taxon>Liliopsida</taxon>
        <taxon>Poales</taxon>
        <taxon>Poaceae</taxon>
        <taxon>PACMAD clade</taxon>
        <taxon>Arundinoideae</taxon>
        <taxon>Arundineae</taxon>
        <taxon>Arundo</taxon>
    </lineage>
</organism>
<proteinExistence type="predicted"/>
<dbReference type="AlphaFoldDB" id="A0A0A8ZXD9"/>
<dbReference type="EMBL" id="GBRH01254409">
    <property type="protein sequence ID" value="JAD43486.1"/>
    <property type="molecule type" value="Transcribed_RNA"/>
</dbReference>
<name>A0A0A8ZXD9_ARUDO</name>
<protein>
    <submittedName>
        <fullName evidence="1">Uncharacterized protein</fullName>
    </submittedName>
</protein>
<accession>A0A0A8ZXD9</accession>
<sequence length="44" mass="5192">MCLPLIEFDSQMGRSTPRDLEISKFYSNWRPAMQSIEKEWGTVL</sequence>
<evidence type="ECO:0000313" key="1">
    <source>
        <dbReference type="EMBL" id="JAD43486.1"/>
    </source>
</evidence>